<evidence type="ECO:0000256" key="2">
    <source>
        <dbReference type="SAM" id="Phobius"/>
    </source>
</evidence>
<sequence length="255" mass="26750">MTTAVLLLALVHLVEAPAPAPSGPTPEHGPFFAPTAASETEFPSGPPATAPPRFSVGKGAFCFVEDAQCRSALIASVDVGIGVNAIAGDRGVDLPYAHYNFRGGFSLRPITLVRKRWNPWSVGLIASWSRGTGVVANTGSVVDAADQVVQTTPHTTAYRFGLVNQLWLSQKRNAFHVDLTVGVVRSSVLTYIGWYNGTHIEVAAGWAGWGGFFVSGDFLDGDTRVITGFRAHAIPALPAIGLVLLGLLAGGAMGQ</sequence>
<feature type="signal peptide" evidence="3">
    <location>
        <begin position="1"/>
        <end position="20"/>
    </location>
</feature>
<dbReference type="EMBL" id="JAIRAU010000001">
    <property type="protein sequence ID" value="MBZ5707861.1"/>
    <property type="molecule type" value="Genomic_DNA"/>
</dbReference>
<keyword evidence="2" id="KW-0812">Transmembrane</keyword>
<evidence type="ECO:0000313" key="4">
    <source>
        <dbReference type="EMBL" id="MBZ5707861.1"/>
    </source>
</evidence>
<name>A0ABS7TI44_9BACT</name>
<feature type="region of interest" description="Disordered" evidence="1">
    <location>
        <begin position="20"/>
        <end position="49"/>
    </location>
</feature>
<evidence type="ECO:0000313" key="5">
    <source>
        <dbReference type="Proteomes" id="UP001139031"/>
    </source>
</evidence>
<dbReference type="Proteomes" id="UP001139031">
    <property type="component" value="Unassembled WGS sequence"/>
</dbReference>
<comment type="caution">
    <text evidence="4">The sequence shown here is derived from an EMBL/GenBank/DDBJ whole genome shotgun (WGS) entry which is preliminary data.</text>
</comment>
<feature type="chain" id="PRO_5045718915" evidence="3">
    <location>
        <begin position="21"/>
        <end position="255"/>
    </location>
</feature>
<feature type="transmembrane region" description="Helical" evidence="2">
    <location>
        <begin position="233"/>
        <end position="253"/>
    </location>
</feature>
<gene>
    <name evidence="4" type="ORF">K7C98_01220</name>
</gene>
<evidence type="ECO:0000256" key="3">
    <source>
        <dbReference type="SAM" id="SignalP"/>
    </source>
</evidence>
<keyword evidence="5" id="KW-1185">Reference proteome</keyword>
<organism evidence="4 5">
    <name type="scientific">Nannocystis pusilla</name>
    <dbReference type="NCBI Taxonomy" id="889268"/>
    <lineage>
        <taxon>Bacteria</taxon>
        <taxon>Pseudomonadati</taxon>
        <taxon>Myxococcota</taxon>
        <taxon>Polyangia</taxon>
        <taxon>Nannocystales</taxon>
        <taxon>Nannocystaceae</taxon>
        <taxon>Nannocystis</taxon>
    </lineage>
</organism>
<reference evidence="4" key="1">
    <citation type="submission" date="2021-08" db="EMBL/GenBank/DDBJ databases">
        <authorList>
            <person name="Stevens D.C."/>
        </authorList>
    </citation>
    <scope>NUCLEOTIDE SEQUENCE</scope>
    <source>
        <strain evidence="4">DSM 53165</strain>
    </source>
</reference>
<evidence type="ECO:0000256" key="1">
    <source>
        <dbReference type="SAM" id="MobiDB-lite"/>
    </source>
</evidence>
<dbReference type="RefSeq" id="WP_224189624.1">
    <property type="nucleotide sequence ID" value="NZ_JAIRAU010000001.1"/>
</dbReference>
<protein>
    <submittedName>
        <fullName evidence="4">Uncharacterized protein</fullName>
    </submittedName>
</protein>
<keyword evidence="2" id="KW-0472">Membrane</keyword>
<accession>A0ABS7TI44</accession>
<proteinExistence type="predicted"/>
<keyword evidence="2" id="KW-1133">Transmembrane helix</keyword>
<keyword evidence="3" id="KW-0732">Signal</keyword>